<dbReference type="Gene3D" id="1.10.287.470">
    <property type="entry name" value="Helix hairpin bin"/>
    <property type="match status" value="1"/>
</dbReference>
<feature type="domain" description="CzcB-like barrel-sandwich hybrid" evidence="4">
    <location>
        <begin position="40"/>
        <end position="208"/>
    </location>
</feature>
<dbReference type="InterPro" id="IPR058647">
    <property type="entry name" value="BSH_CzcB-like"/>
</dbReference>
<protein>
    <submittedName>
        <fullName evidence="5">Efflux RND transporter periplasmic adaptor subunit</fullName>
    </submittedName>
</protein>
<evidence type="ECO:0000256" key="1">
    <source>
        <dbReference type="ARBA" id="ARBA00009477"/>
    </source>
</evidence>
<feature type="coiled-coil region" evidence="2">
    <location>
        <begin position="72"/>
        <end position="106"/>
    </location>
</feature>
<accession>A0A7V8NUJ4</accession>
<dbReference type="Proteomes" id="UP000567293">
    <property type="component" value="Unassembled WGS sequence"/>
</dbReference>
<keyword evidence="6" id="KW-1185">Reference proteome</keyword>
<evidence type="ECO:0000313" key="6">
    <source>
        <dbReference type="Proteomes" id="UP000567293"/>
    </source>
</evidence>
<evidence type="ECO:0000256" key="2">
    <source>
        <dbReference type="SAM" id="Coils"/>
    </source>
</evidence>
<evidence type="ECO:0000313" key="5">
    <source>
        <dbReference type="EMBL" id="MBA0087698.1"/>
    </source>
</evidence>
<dbReference type="Pfam" id="PF25954">
    <property type="entry name" value="Beta-barrel_RND_2"/>
    <property type="match status" value="1"/>
</dbReference>
<dbReference type="Gene3D" id="2.40.50.100">
    <property type="match status" value="1"/>
</dbReference>
<dbReference type="InterPro" id="IPR006143">
    <property type="entry name" value="RND_pump_MFP"/>
</dbReference>
<comment type="caution">
    <text evidence="5">The sequence shown here is derived from an EMBL/GenBank/DDBJ whole genome shotgun (WGS) entry which is preliminary data.</text>
</comment>
<gene>
    <name evidence="5" type="ORF">HRJ53_22160</name>
</gene>
<keyword evidence="2" id="KW-0175">Coiled coil</keyword>
<feature type="coiled-coil region" evidence="2">
    <location>
        <begin position="131"/>
        <end position="165"/>
    </location>
</feature>
<dbReference type="FunFam" id="2.40.30.170:FF:000010">
    <property type="entry name" value="Efflux RND transporter periplasmic adaptor subunit"/>
    <property type="match status" value="1"/>
</dbReference>
<dbReference type="GO" id="GO:1990281">
    <property type="term" value="C:efflux pump complex"/>
    <property type="evidence" value="ECO:0007669"/>
    <property type="project" value="TreeGrafter"/>
</dbReference>
<dbReference type="EMBL" id="JACDQQ010002138">
    <property type="protein sequence ID" value="MBA0087698.1"/>
    <property type="molecule type" value="Genomic_DNA"/>
</dbReference>
<dbReference type="AlphaFoldDB" id="A0A7V8NUJ4"/>
<reference evidence="5" key="1">
    <citation type="submission" date="2020-06" db="EMBL/GenBank/DDBJ databases">
        <title>Legume-microbial interactions unlock mineral nutrients during tropical forest succession.</title>
        <authorList>
            <person name="Epihov D.Z."/>
        </authorList>
    </citation>
    <scope>NUCLEOTIDE SEQUENCE [LARGE SCALE GENOMIC DNA]</scope>
    <source>
        <strain evidence="5">Pan2503</strain>
    </source>
</reference>
<evidence type="ECO:0000259" key="4">
    <source>
        <dbReference type="Pfam" id="PF25973"/>
    </source>
</evidence>
<dbReference type="Pfam" id="PF25973">
    <property type="entry name" value="BSH_CzcB"/>
    <property type="match status" value="1"/>
</dbReference>
<comment type="similarity">
    <text evidence="1">Belongs to the membrane fusion protein (MFP) (TC 8.A.1) family.</text>
</comment>
<dbReference type="Gene3D" id="2.40.420.20">
    <property type="match status" value="1"/>
</dbReference>
<feature type="domain" description="CusB-like beta-barrel" evidence="3">
    <location>
        <begin position="218"/>
        <end position="287"/>
    </location>
</feature>
<name>A0A7V8NUJ4_9BACT</name>
<dbReference type="InterPro" id="IPR058792">
    <property type="entry name" value="Beta-barrel_RND_2"/>
</dbReference>
<proteinExistence type="inferred from homology"/>
<dbReference type="PANTHER" id="PTHR30469">
    <property type="entry name" value="MULTIDRUG RESISTANCE PROTEIN MDTA"/>
    <property type="match status" value="1"/>
</dbReference>
<feature type="non-terminal residue" evidence="5">
    <location>
        <position position="1"/>
    </location>
</feature>
<evidence type="ECO:0000259" key="3">
    <source>
        <dbReference type="Pfam" id="PF25954"/>
    </source>
</evidence>
<dbReference type="PANTHER" id="PTHR30469:SF37">
    <property type="entry name" value="RAGD PROTEIN"/>
    <property type="match status" value="1"/>
</dbReference>
<dbReference type="NCBIfam" id="TIGR01730">
    <property type="entry name" value="RND_mfp"/>
    <property type="match status" value="1"/>
</dbReference>
<dbReference type="GO" id="GO:0015562">
    <property type="term" value="F:efflux transmembrane transporter activity"/>
    <property type="evidence" value="ECO:0007669"/>
    <property type="project" value="TreeGrafter"/>
</dbReference>
<sequence length="374" mass="40079">AAEVKADAESLPVVTVARVTRSATRTELVLPGSIQPLTEAPVLARASGYVRKRYADIGDRVKDGQLLAEIEAPELDQQIRQAEATLQQAESSVQQAEAALEQGRSNEDLARITAGRWSNLVKRGAVSKQENDVYQAQYAAQQASVQALEKAVAAARSNVGAVEANVARLNDLKGYQAVRAPFAGVITVRNVDVGALINEGSTLLFRIAQTGQMRTFINVPQADAGAVRVGQPASLEIAELSGRKFNGRVARTSNAFDPASRTLLTEVEVPNPDGTLLPGMYTQVDLQVPRKNPPLLIPGDTLMVRADGPQVAVLDSSGRVHFNHIQLGRDYGNHLEVLSGLEDGQQLVVNPSDVVREGIRVKAVQPEGSARNHT</sequence>
<organism evidence="5 6">
    <name type="scientific">Candidatus Acidiferrum panamense</name>
    <dbReference type="NCBI Taxonomy" id="2741543"/>
    <lineage>
        <taxon>Bacteria</taxon>
        <taxon>Pseudomonadati</taxon>
        <taxon>Acidobacteriota</taxon>
        <taxon>Terriglobia</taxon>
        <taxon>Candidatus Acidiferrales</taxon>
        <taxon>Candidatus Acidiferrum</taxon>
    </lineage>
</organism>
<dbReference type="SUPFAM" id="SSF111369">
    <property type="entry name" value="HlyD-like secretion proteins"/>
    <property type="match status" value="1"/>
</dbReference>
<dbReference type="Gene3D" id="2.40.30.170">
    <property type="match status" value="1"/>
</dbReference>